<evidence type="ECO:0000256" key="1">
    <source>
        <dbReference type="ARBA" id="ARBA00004477"/>
    </source>
</evidence>
<evidence type="ECO:0000256" key="12">
    <source>
        <dbReference type="SAM" id="Phobius"/>
    </source>
</evidence>
<gene>
    <name evidence="15" type="primary">LOC111136434</name>
</gene>
<feature type="transmembrane region" description="Helical" evidence="12">
    <location>
        <begin position="132"/>
        <end position="152"/>
    </location>
</feature>
<proteinExistence type="inferred from homology"/>
<evidence type="ECO:0000256" key="4">
    <source>
        <dbReference type="ARBA" id="ARBA00022692"/>
    </source>
</evidence>
<dbReference type="Gene3D" id="1.20.1440.130">
    <property type="entry name" value="VKOR domain"/>
    <property type="match status" value="1"/>
</dbReference>
<dbReference type="Pfam" id="PF07884">
    <property type="entry name" value="VKOR"/>
    <property type="match status" value="1"/>
</dbReference>
<dbReference type="PANTHER" id="PTHR14519">
    <property type="entry name" value="VITAMIN K EPOXIDE REDUCTASE COMPLEX, SUBUNIT 1"/>
    <property type="match status" value="1"/>
</dbReference>
<comment type="similarity">
    <text evidence="2">Belongs to the VKOR family.</text>
</comment>
<evidence type="ECO:0000256" key="2">
    <source>
        <dbReference type="ARBA" id="ARBA00006214"/>
    </source>
</evidence>
<keyword evidence="7 12" id="KW-1133">Transmembrane helix</keyword>
<dbReference type="SMART" id="SM00756">
    <property type="entry name" value="VKc"/>
    <property type="match status" value="1"/>
</dbReference>
<dbReference type="InterPro" id="IPR012932">
    <property type="entry name" value="VKOR"/>
</dbReference>
<organism evidence="14 15">
    <name type="scientific">Crassostrea virginica</name>
    <name type="common">Eastern oyster</name>
    <dbReference type="NCBI Taxonomy" id="6565"/>
    <lineage>
        <taxon>Eukaryota</taxon>
        <taxon>Metazoa</taxon>
        <taxon>Spiralia</taxon>
        <taxon>Lophotrochozoa</taxon>
        <taxon>Mollusca</taxon>
        <taxon>Bivalvia</taxon>
        <taxon>Autobranchia</taxon>
        <taxon>Pteriomorphia</taxon>
        <taxon>Ostreida</taxon>
        <taxon>Ostreoidea</taxon>
        <taxon>Ostreidae</taxon>
        <taxon>Crassostrea</taxon>
    </lineage>
</organism>
<dbReference type="FunFam" id="1.20.1440.130:FF:000001">
    <property type="entry name" value="Vitamin K epoxide reductase complex subunit 1-like 1"/>
    <property type="match status" value="1"/>
</dbReference>
<evidence type="ECO:0000256" key="6">
    <source>
        <dbReference type="ARBA" id="ARBA00022824"/>
    </source>
</evidence>
<keyword evidence="6" id="KW-0256">Endoplasmic reticulum</keyword>
<dbReference type="CDD" id="cd12917">
    <property type="entry name" value="VKOR_euk"/>
    <property type="match status" value="1"/>
</dbReference>
<evidence type="ECO:0000256" key="9">
    <source>
        <dbReference type="ARBA" id="ARBA00023136"/>
    </source>
</evidence>
<comment type="subcellular location">
    <subcellularLocation>
        <location evidence="1">Endoplasmic reticulum membrane</location>
        <topology evidence="1">Multi-pass membrane protein</topology>
    </subcellularLocation>
</comment>
<feature type="domain" description="Vitamin K epoxide reductase" evidence="13">
    <location>
        <begin position="6"/>
        <end position="154"/>
    </location>
</feature>
<evidence type="ECO:0000256" key="3">
    <source>
        <dbReference type="ARBA" id="ARBA00012278"/>
    </source>
</evidence>
<evidence type="ECO:0000313" key="14">
    <source>
        <dbReference type="Proteomes" id="UP000694844"/>
    </source>
</evidence>
<keyword evidence="10" id="KW-1015">Disulfide bond</keyword>
<evidence type="ECO:0000256" key="5">
    <source>
        <dbReference type="ARBA" id="ARBA00022719"/>
    </source>
</evidence>
<dbReference type="InterPro" id="IPR038354">
    <property type="entry name" value="VKOR_sf"/>
</dbReference>
<evidence type="ECO:0000256" key="8">
    <source>
        <dbReference type="ARBA" id="ARBA00023002"/>
    </source>
</evidence>
<evidence type="ECO:0000313" key="15">
    <source>
        <dbReference type="RefSeq" id="XP_022342990.1"/>
    </source>
</evidence>
<dbReference type="AlphaFoldDB" id="A0A8B8ESQ9"/>
<keyword evidence="8" id="KW-0560">Oxidoreductase</keyword>
<dbReference type="InterPro" id="IPR042406">
    <property type="entry name" value="VKORC1/VKORC1L1"/>
</dbReference>
<feature type="transmembrane region" description="Helical" evidence="12">
    <location>
        <begin position="108"/>
        <end position="126"/>
    </location>
</feature>
<accession>A0A8B8ESQ9</accession>
<dbReference type="GO" id="GO:0048038">
    <property type="term" value="F:quinone binding"/>
    <property type="evidence" value="ECO:0007669"/>
    <property type="project" value="UniProtKB-KW"/>
</dbReference>
<dbReference type="OrthoDB" id="17010at2759"/>
<feature type="transmembrane region" description="Helical" evidence="12">
    <location>
        <begin position="79"/>
        <end position="96"/>
    </location>
</feature>
<dbReference type="GO" id="GO:0005789">
    <property type="term" value="C:endoplasmic reticulum membrane"/>
    <property type="evidence" value="ECO:0007669"/>
    <property type="project" value="UniProtKB-SubCell"/>
</dbReference>
<evidence type="ECO:0000256" key="7">
    <source>
        <dbReference type="ARBA" id="ARBA00022989"/>
    </source>
</evidence>
<keyword evidence="11" id="KW-0676">Redox-active center</keyword>
<dbReference type="GO" id="GO:0047057">
    <property type="term" value="F:vitamin-K-epoxide reductase (warfarin-sensitive) activity"/>
    <property type="evidence" value="ECO:0007669"/>
    <property type="project" value="UniProtKB-EC"/>
</dbReference>
<reference evidence="15" key="1">
    <citation type="submission" date="2025-08" db="UniProtKB">
        <authorList>
            <consortium name="RefSeq"/>
        </authorList>
    </citation>
    <scope>IDENTIFICATION</scope>
    <source>
        <tissue evidence="15">Whole sample</tissue>
    </source>
</reference>
<dbReference type="PANTHER" id="PTHR14519:SF8">
    <property type="entry name" value="VITAMIN K EPOXIDE REDUCTASE COMPLEX SUBUNIT 1"/>
    <property type="match status" value="1"/>
</dbReference>
<evidence type="ECO:0000256" key="10">
    <source>
        <dbReference type="ARBA" id="ARBA00023157"/>
    </source>
</evidence>
<keyword evidence="9 12" id="KW-0472">Membrane</keyword>
<dbReference type="GO" id="GO:0042373">
    <property type="term" value="P:vitamin K metabolic process"/>
    <property type="evidence" value="ECO:0007669"/>
    <property type="project" value="InterPro"/>
</dbReference>
<name>A0A8B8ESQ9_CRAVI</name>
<dbReference type="KEGG" id="cvn:111136434"/>
<keyword evidence="5" id="KW-0874">Quinone</keyword>
<evidence type="ECO:0000259" key="13">
    <source>
        <dbReference type="SMART" id="SM00756"/>
    </source>
</evidence>
<dbReference type="GeneID" id="111136434"/>
<sequence>MRSNSSKTSKSVILLCCAIGTLLSVYALYVEINAENDKNYRASCDISATISCSKVFKSRWGKGFGLIGLLIGDDHPLNLPNSIFGIVFYILQIALTLSSSSGLASMQLYLSVLSNVASLYLGYILYFILKDLCIVCVSTYVTNAVLLVAVYYKNKTLQEGKRIKEKKKQK</sequence>
<protein>
    <recommendedName>
        <fullName evidence="3">vitamin-K-epoxide reductase (warfarin-sensitive)</fullName>
        <ecNumber evidence="3">1.17.4.4</ecNumber>
    </recommendedName>
</protein>
<dbReference type="EC" id="1.17.4.4" evidence="3"/>
<dbReference type="RefSeq" id="XP_022342990.1">
    <property type="nucleotide sequence ID" value="XM_022487282.1"/>
</dbReference>
<dbReference type="Proteomes" id="UP000694844">
    <property type="component" value="Chromosome 5"/>
</dbReference>
<keyword evidence="4 12" id="KW-0812">Transmembrane</keyword>
<evidence type="ECO:0000256" key="11">
    <source>
        <dbReference type="ARBA" id="ARBA00023284"/>
    </source>
</evidence>
<keyword evidence="14" id="KW-1185">Reference proteome</keyword>